<proteinExistence type="predicted"/>
<sequence>MTSEPQPQQVPVKMVKNKEGLLVPENQINRCHHLSVVKRIKPQPPEYVCRKKDDGCGETLKFITLTWALMTEGEFKTFQVIQARNMAAAIRQQNTGLVTPGEAKAQASQGRSRQPKMVPPRKGPA</sequence>
<protein>
    <submittedName>
        <fullName evidence="2">Uncharacterized protein</fullName>
    </submittedName>
</protein>
<gene>
    <name evidence="2" type="ORF">LCGC14_2884180</name>
</gene>
<reference evidence="2" key="1">
    <citation type="journal article" date="2015" name="Nature">
        <title>Complex archaea that bridge the gap between prokaryotes and eukaryotes.</title>
        <authorList>
            <person name="Spang A."/>
            <person name="Saw J.H."/>
            <person name="Jorgensen S.L."/>
            <person name="Zaremba-Niedzwiedzka K."/>
            <person name="Martijn J."/>
            <person name="Lind A.E."/>
            <person name="van Eijk R."/>
            <person name="Schleper C."/>
            <person name="Guy L."/>
            <person name="Ettema T.J."/>
        </authorList>
    </citation>
    <scope>NUCLEOTIDE SEQUENCE</scope>
</reference>
<comment type="caution">
    <text evidence="2">The sequence shown here is derived from an EMBL/GenBank/DDBJ whole genome shotgun (WGS) entry which is preliminary data.</text>
</comment>
<evidence type="ECO:0000256" key="1">
    <source>
        <dbReference type="SAM" id="MobiDB-lite"/>
    </source>
</evidence>
<dbReference type="EMBL" id="LAZR01056335">
    <property type="protein sequence ID" value="KKK74398.1"/>
    <property type="molecule type" value="Genomic_DNA"/>
</dbReference>
<name>A0A0F8XZG2_9ZZZZ</name>
<evidence type="ECO:0000313" key="2">
    <source>
        <dbReference type="EMBL" id="KKK74398.1"/>
    </source>
</evidence>
<feature type="region of interest" description="Disordered" evidence="1">
    <location>
        <begin position="96"/>
        <end position="125"/>
    </location>
</feature>
<organism evidence="2">
    <name type="scientific">marine sediment metagenome</name>
    <dbReference type="NCBI Taxonomy" id="412755"/>
    <lineage>
        <taxon>unclassified sequences</taxon>
        <taxon>metagenomes</taxon>
        <taxon>ecological metagenomes</taxon>
    </lineage>
</organism>
<accession>A0A0F8XZG2</accession>
<dbReference type="AlphaFoldDB" id="A0A0F8XZG2"/>